<evidence type="ECO:0000313" key="1">
    <source>
        <dbReference type="EMBL" id="MDQ0892514.1"/>
    </source>
</evidence>
<protein>
    <submittedName>
        <fullName evidence="1">Uncharacterized protein</fullName>
    </submittedName>
</protein>
<gene>
    <name evidence="1" type="ORF">QFZ26_000069</name>
</gene>
<keyword evidence="2" id="KW-1185">Reference proteome</keyword>
<name>A0ABU0R368_9MICO</name>
<comment type="caution">
    <text evidence="1">The sequence shown here is derived from an EMBL/GenBank/DDBJ whole genome shotgun (WGS) entry which is preliminary data.</text>
</comment>
<dbReference type="EMBL" id="JAUSYY010000001">
    <property type="protein sequence ID" value="MDQ0892514.1"/>
    <property type="molecule type" value="Genomic_DNA"/>
</dbReference>
<dbReference type="Proteomes" id="UP001239083">
    <property type="component" value="Unassembled WGS sequence"/>
</dbReference>
<reference evidence="1 2" key="1">
    <citation type="submission" date="2023-07" db="EMBL/GenBank/DDBJ databases">
        <title>Comparative genomics of wheat-associated soil bacteria to identify genetic determinants of phenazine resistance.</title>
        <authorList>
            <person name="Mouncey N."/>
        </authorList>
    </citation>
    <scope>NUCLEOTIDE SEQUENCE [LARGE SCALE GENOMIC DNA]</scope>
    <source>
        <strain evidence="1 2">V3I3</strain>
    </source>
</reference>
<sequence length="211" mass="22754">MQRREVSSRVFLMTTESNDLTPTGLGEHVVDAAEFEPDLSAADWAAKFRVDDVRLTPIHLAPFEVLSPVKTIGRGRTNLTLIRPTILQTDAATPFASFDRRESPNRNPAVSVHFNASAYGVTWTGTYVFAFAVDAPTRAAFTPSGFAGSGTVDAPGSIRFAGRRVITVILRSVPPNQDVFAAIEQTSGESWSWFSTSIGRPPIVIDTVAGG</sequence>
<accession>A0ABU0R368</accession>
<organism evidence="1 2">
    <name type="scientific">Agromyces ramosus</name>
    <dbReference type="NCBI Taxonomy" id="33879"/>
    <lineage>
        <taxon>Bacteria</taxon>
        <taxon>Bacillati</taxon>
        <taxon>Actinomycetota</taxon>
        <taxon>Actinomycetes</taxon>
        <taxon>Micrococcales</taxon>
        <taxon>Microbacteriaceae</taxon>
        <taxon>Agromyces</taxon>
    </lineage>
</organism>
<proteinExistence type="predicted"/>
<evidence type="ECO:0000313" key="2">
    <source>
        <dbReference type="Proteomes" id="UP001239083"/>
    </source>
</evidence>